<accession>A0AAV5WWE9</accession>
<protein>
    <submittedName>
        <fullName evidence="1">Uncharacterized protein</fullName>
    </submittedName>
</protein>
<gene>
    <name evidence="1" type="ORF">PFISCL1PPCAC_26315</name>
</gene>
<comment type="caution">
    <text evidence="1">The sequence shown here is derived from an EMBL/GenBank/DDBJ whole genome shotgun (WGS) entry which is preliminary data.</text>
</comment>
<feature type="non-terminal residue" evidence="1">
    <location>
        <position position="1"/>
    </location>
</feature>
<evidence type="ECO:0000313" key="2">
    <source>
        <dbReference type="Proteomes" id="UP001432322"/>
    </source>
</evidence>
<organism evidence="1 2">
    <name type="scientific">Pristionchus fissidentatus</name>
    <dbReference type="NCBI Taxonomy" id="1538716"/>
    <lineage>
        <taxon>Eukaryota</taxon>
        <taxon>Metazoa</taxon>
        <taxon>Ecdysozoa</taxon>
        <taxon>Nematoda</taxon>
        <taxon>Chromadorea</taxon>
        <taxon>Rhabditida</taxon>
        <taxon>Rhabditina</taxon>
        <taxon>Diplogasteromorpha</taxon>
        <taxon>Diplogasteroidea</taxon>
        <taxon>Neodiplogasteridae</taxon>
        <taxon>Pristionchus</taxon>
    </lineage>
</organism>
<evidence type="ECO:0000313" key="1">
    <source>
        <dbReference type="EMBL" id="GMT35018.1"/>
    </source>
</evidence>
<dbReference type="Proteomes" id="UP001432322">
    <property type="component" value="Unassembled WGS sequence"/>
</dbReference>
<reference evidence="1" key="1">
    <citation type="submission" date="2023-10" db="EMBL/GenBank/DDBJ databases">
        <title>Genome assembly of Pristionchus species.</title>
        <authorList>
            <person name="Yoshida K."/>
            <person name="Sommer R.J."/>
        </authorList>
    </citation>
    <scope>NUCLEOTIDE SEQUENCE</scope>
    <source>
        <strain evidence="1">RS5133</strain>
    </source>
</reference>
<sequence>NTINATKGYRYFGNSYAVNENDHFSNLIDLPRQKVFQFMTIADRRKMERVSQTMYTVAQAVNDRVEEKKPSFELNLIGNVDGYTIEFVPLDGSSQKAHYYKYDHVYNKEIRLTLDAGASNDFDRTFEPGRN</sequence>
<dbReference type="AlphaFoldDB" id="A0AAV5WWE9"/>
<proteinExistence type="predicted"/>
<dbReference type="EMBL" id="BTSY01000007">
    <property type="protein sequence ID" value="GMT35018.1"/>
    <property type="molecule type" value="Genomic_DNA"/>
</dbReference>
<feature type="non-terminal residue" evidence="1">
    <location>
        <position position="131"/>
    </location>
</feature>
<keyword evidence="2" id="KW-1185">Reference proteome</keyword>
<name>A0AAV5WWE9_9BILA</name>